<evidence type="ECO:0000313" key="2">
    <source>
        <dbReference type="Proteomes" id="UP000808337"/>
    </source>
</evidence>
<reference evidence="1 2" key="1">
    <citation type="submission" date="2020-10" db="EMBL/GenBank/DDBJ databases">
        <title>Connecting structure to function with the recovery of over 1000 high-quality activated sludge metagenome-assembled genomes encoding full-length rRNA genes using long-read sequencing.</title>
        <authorList>
            <person name="Singleton C.M."/>
            <person name="Petriglieri F."/>
            <person name="Kristensen J.M."/>
            <person name="Kirkegaard R.H."/>
            <person name="Michaelsen T.Y."/>
            <person name="Andersen M.H."/>
            <person name="Karst S.M."/>
            <person name="Dueholm M.S."/>
            <person name="Nielsen P.H."/>
            <person name="Albertsen M."/>
        </authorList>
    </citation>
    <scope>NUCLEOTIDE SEQUENCE [LARGE SCALE GENOMIC DNA]</scope>
    <source>
        <strain evidence="1">Ribe_18-Q3-R11-54_MAXAC.273</strain>
    </source>
</reference>
<protein>
    <submittedName>
        <fullName evidence="1">Uncharacterized protein</fullName>
    </submittedName>
</protein>
<proteinExistence type="predicted"/>
<gene>
    <name evidence="1" type="ORF">IPP15_04775</name>
</gene>
<accession>A0A9D7XM18</accession>
<dbReference type="Proteomes" id="UP000808337">
    <property type="component" value="Unassembled WGS sequence"/>
</dbReference>
<name>A0A9D7XM18_9BACT</name>
<dbReference type="AlphaFoldDB" id="A0A9D7XM18"/>
<sequence>MTSLNGLENIREINGIIYISNNKKLSSINGIRNIDPNSVHGKDFDVLISENPSLSICEIDLICNLLVRDTIKDYIHDNGPNCNSKEEILNKCSVAVKNINGFDEINIYPNPTTGNLHIDPFDKNSIQLEKILIYDSIGKKIKNSRL</sequence>
<comment type="caution">
    <text evidence="1">The sequence shown here is derived from an EMBL/GenBank/DDBJ whole genome shotgun (WGS) entry which is preliminary data.</text>
</comment>
<organism evidence="1 2">
    <name type="scientific">Candidatus Opimibacter skivensis</name>
    <dbReference type="NCBI Taxonomy" id="2982028"/>
    <lineage>
        <taxon>Bacteria</taxon>
        <taxon>Pseudomonadati</taxon>
        <taxon>Bacteroidota</taxon>
        <taxon>Saprospiria</taxon>
        <taxon>Saprospirales</taxon>
        <taxon>Saprospiraceae</taxon>
        <taxon>Candidatus Opimibacter</taxon>
    </lineage>
</organism>
<evidence type="ECO:0000313" key="1">
    <source>
        <dbReference type="EMBL" id="MBK9981729.1"/>
    </source>
</evidence>
<dbReference type="EMBL" id="JADKGY010000001">
    <property type="protein sequence ID" value="MBK9981729.1"/>
    <property type="molecule type" value="Genomic_DNA"/>
</dbReference>